<feature type="region of interest" description="Disordered" evidence="1">
    <location>
        <begin position="84"/>
        <end position="103"/>
    </location>
</feature>
<protein>
    <submittedName>
        <fullName evidence="2">Uncharacterized protein</fullName>
    </submittedName>
</protein>
<feature type="region of interest" description="Disordered" evidence="1">
    <location>
        <begin position="480"/>
        <end position="528"/>
    </location>
</feature>
<feature type="region of interest" description="Disordered" evidence="1">
    <location>
        <begin position="144"/>
        <end position="261"/>
    </location>
</feature>
<evidence type="ECO:0000313" key="3">
    <source>
        <dbReference type="Proteomes" id="UP001151760"/>
    </source>
</evidence>
<comment type="caution">
    <text evidence="2">The sequence shown here is derived from an EMBL/GenBank/DDBJ whole genome shotgun (WGS) entry which is preliminary data.</text>
</comment>
<proteinExistence type="predicted"/>
<feature type="compositionally biased region" description="Basic and acidic residues" evidence="1">
    <location>
        <begin position="235"/>
        <end position="248"/>
    </location>
</feature>
<feature type="compositionally biased region" description="Basic and acidic residues" evidence="1">
    <location>
        <begin position="503"/>
        <end position="519"/>
    </location>
</feature>
<organism evidence="2 3">
    <name type="scientific">Tanacetum coccineum</name>
    <dbReference type="NCBI Taxonomy" id="301880"/>
    <lineage>
        <taxon>Eukaryota</taxon>
        <taxon>Viridiplantae</taxon>
        <taxon>Streptophyta</taxon>
        <taxon>Embryophyta</taxon>
        <taxon>Tracheophyta</taxon>
        <taxon>Spermatophyta</taxon>
        <taxon>Magnoliopsida</taxon>
        <taxon>eudicotyledons</taxon>
        <taxon>Gunneridae</taxon>
        <taxon>Pentapetalae</taxon>
        <taxon>asterids</taxon>
        <taxon>campanulids</taxon>
        <taxon>Asterales</taxon>
        <taxon>Asteraceae</taxon>
        <taxon>Asteroideae</taxon>
        <taxon>Anthemideae</taxon>
        <taxon>Anthemidinae</taxon>
        <taxon>Tanacetum</taxon>
    </lineage>
</organism>
<name>A0ABQ5F1G5_9ASTR</name>
<feature type="region of interest" description="Disordered" evidence="1">
    <location>
        <begin position="545"/>
        <end position="591"/>
    </location>
</feature>
<accession>A0ABQ5F1G5</accession>
<keyword evidence="3" id="KW-1185">Reference proteome</keyword>
<sequence>MPYPKFTKVIIHHFLSQHKSISKRQGSRYIIVDNDGVLERLKFISKGGEHQVYGKPMPDILVTDDIQNSEAYKTFISLSTGSIPPKKGRGKGAYDEESYEQEERLIRRKPRGVVIQDTPRVSKKKSIDQSQKLKGIELLSDATRAGITPKVPDKPTRKSTVSNEGAGTSPKVLDETKDKNEKAKDILWVSTDEDESDDDDDEDNESIDIEKTDDEKTDTDVEDQVMGVAKINVAKKAEKEKADEEIKGDGQAADAQPKDDQVKNLDFVTHKDKSELLQSTFGHSLSSNFANQFLNNSPNASLISTISENAKVEINSLLDIKIQQEVPTIQQEPFHAVKVSVPDSEALTDVLQRVSDLEKDVKELKQVNHTPSIHESIKSQVPLAVDKYLGSSLGDTLQKIKQEHAANEKMPKFSTTPFDQADDDEYVQKDILFKIMMASKSYEKHPAHKALYDALIHSLLVDENDQDRLVVVPLSMKKIRHDDKDQDPPVGLDQGIKKRRTRKDVEPSKKSSKSKESAKGKTLSNTSKAGKSVYADKLVHELEHVVPMDVEDPNLDNVAYDANEPQADAIPKIPKQDWFKQPPRPKTLDPD</sequence>
<reference evidence="2" key="2">
    <citation type="submission" date="2022-01" db="EMBL/GenBank/DDBJ databases">
        <authorList>
            <person name="Yamashiro T."/>
            <person name="Shiraishi A."/>
            <person name="Satake H."/>
            <person name="Nakayama K."/>
        </authorList>
    </citation>
    <scope>NUCLEOTIDE SEQUENCE</scope>
</reference>
<evidence type="ECO:0000256" key="1">
    <source>
        <dbReference type="SAM" id="MobiDB-lite"/>
    </source>
</evidence>
<feature type="compositionally biased region" description="Basic and acidic residues" evidence="1">
    <location>
        <begin position="172"/>
        <end position="185"/>
    </location>
</feature>
<reference evidence="2" key="1">
    <citation type="journal article" date="2022" name="Int. J. Mol. Sci.">
        <title>Draft Genome of Tanacetum Coccineum: Genomic Comparison of Closely Related Tanacetum-Family Plants.</title>
        <authorList>
            <person name="Yamashiro T."/>
            <person name="Shiraishi A."/>
            <person name="Nakayama K."/>
            <person name="Satake H."/>
        </authorList>
    </citation>
    <scope>NUCLEOTIDE SEQUENCE</scope>
</reference>
<gene>
    <name evidence="2" type="ORF">Tco_0992230</name>
</gene>
<evidence type="ECO:0000313" key="2">
    <source>
        <dbReference type="EMBL" id="GJT57176.1"/>
    </source>
</evidence>
<dbReference type="Proteomes" id="UP001151760">
    <property type="component" value="Unassembled WGS sequence"/>
</dbReference>
<feature type="compositionally biased region" description="Acidic residues" evidence="1">
    <location>
        <begin position="191"/>
        <end position="207"/>
    </location>
</feature>
<dbReference type="EMBL" id="BQNB010016908">
    <property type="protein sequence ID" value="GJT57176.1"/>
    <property type="molecule type" value="Genomic_DNA"/>
</dbReference>